<name>A0A086XV56_9RHOB</name>
<comment type="similarity">
    <text evidence="4">Belongs to the cyclic nucleotide phosphodiesterase class-III family.</text>
</comment>
<dbReference type="Proteomes" id="UP000028824">
    <property type="component" value="Unassembled WGS sequence"/>
</dbReference>
<sequence length="266" mass="27799">MSDVPFLLAHISDLHIAAGRQAGGHVRADAVGRARALVADLAAFRPAIGLVVITGDLTDGGTAQDYALLREVLAPLGLPVVLLPGNHDARAPMHAAFPEVAFAAPDMLCSETKIGPVRVLGLDTLVEGEVAGRLDARQLGWLEGKLNERFAGPTVIALHHPPCAANLGALDRNGLTRGAEALLALIEAAPGPVTVLCGHVHRPFIAHWGKATVFAASSTAFEYALALDADNEPGLSTSAYGYRLHLFDAAGGRSVHRVTPDLSLKH</sequence>
<dbReference type="eggNOG" id="COG1409">
    <property type="taxonomic scope" value="Bacteria"/>
</dbReference>
<evidence type="ECO:0000256" key="4">
    <source>
        <dbReference type="ARBA" id="ARBA00025742"/>
    </source>
</evidence>
<dbReference type="Pfam" id="PF00149">
    <property type="entry name" value="Metallophos"/>
    <property type="match status" value="1"/>
</dbReference>
<evidence type="ECO:0000313" key="7">
    <source>
        <dbReference type="Proteomes" id="UP000028824"/>
    </source>
</evidence>
<dbReference type="OrthoDB" id="356681at2"/>
<dbReference type="CDD" id="cd07402">
    <property type="entry name" value="MPP_GpdQ"/>
    <property type="match status" value="1"/>
</dbReference>
<dbReference type="InterPro" id="IPR026575">
    <property type="entry name" value="GpdQ/CpdA-like"/>
</dbReference>
<dbReference type="PANTHER" id="PTHR42988:SF2">
    <property type="entry name" value="CYCLIC NUCLEOTIDE PHOSPHODIESTERASE CBUA0032-RELATED"/>
    <property type="match status" value="1"/>
</dbReference>
<dbReference type="InterPro" id="IPR004843">
    <property type="entry name" value="Calcineurin-like_PHP"/>
</dbReference>
<dbReference type="Gene3D" id="3.60.21.10">
    <property type="match status" value="1"/>
</dbReference>
<evidence type="ECO:0000259" key="5">
    <source>
        <dbReference type="Pfam" id="PF00149"/>
    </source>
</evidence>
<dbReference type="STRING" id="1105367.CG50_02720"/>
<dbReference type="AlphaFoldDB" id="A0A086XV56"/>
<accession>A0A086XV56</accession>
<keyword evidence="2" id="KW-0378">Hydrolase</keyword>
<dbReference type="RefSeq" id="WP_036637816.1">
    <property type="nucleotide sequence ID" value="NZ_JFZB01000018.1"/>
</dbReference>
<proteinExistence type="inferred from homology"/>
<dbReference type="GO" id="GO:0004112">
    <property type="term" value="F:cyclic-nucleotide phosphodiesterase activity"/>
    <property type="evidence" value="ECO:0007669"/>
    <property type="project" value="InterPro"/>
</dbReference>
<evidence type="ECO:0000313" key="6">
    <source>
        <dbReference type="EMBL" id="KFI25906.1"/>
    </source>
</evidence>
<evidence type="ECO:0000256" key="2">
    <source>
        <dbReference type="ARBA" id="ARBA00022801"/>
    </source>
</evidence>
<keyword evidence="3" id="KW-0408">Iron</keyword>
<keyword evidence="1" id="KW-0479">Metal-binding</keyword>
<keyword evidence="7" id="KW-1185">Reference proteome</keyword>
<evidence type="ECO:0000256" key="1">
    <source>
        <dbReference type="ARBA" id="ARBA00022723"/>
    </source>
</evidence>
<evidence type="ECO:0000256" key="3">
    <source>
        <dbReference type="ARBA" id="ARBA00023004"/>
    </source>
</evidence>
<feature type="domain" description="Calcineurin-like phosphoesterase" evidence="5">
    <location>
        <begin position="8"/>
        <end position="203"/>
    </location>
</feature>
<comment type="caution">
    <text evidence="6">The sequence shown here is derived from an EMBL/GenBank/DDBJ whole genome shotgun (WGS) entry which is preliminary data.</text>
</comment>
<dbReference type="InterPro" id="IPR050884">
    <property type="entry name" value="CNP_phosphodiesterase-III"/>
</dbReference>
<dbReference type="PANTHER" id="PTHR42988">
    <property type="entry name" value="PHOSPHOHYDROLASE"/>
    <property type="match status" value="1"/>
</dbReference>
<reference evidence="6 7" key="1">
    <citation type="submission" date="2014-03" db="EMBL/GenBank/DDBJ databases">
        <title>Genome of Paenirhodobacter enshiensis DW2-9.</title>
        <authorList>
            <person name="Wang D."/>
            <person name="Wang G."/>
        </authorList>
    </citation>
    <scope>NUCLEOTIDE SEQUENCE [LARGE SCALE GENOMIC DNA]</scope>
    <source>
        <strain evidence="6 7">DW2-9</strain>
    </source>
</reference>
<dbReference type="InterPro" id="IPR029052">
    <property type="entry name" value="Metallo-depent_PP-like"/>
</dbReference>
<organism evidence="6 7">
    <name type="scientific">Paenirhodobacter enshiensis</name>
    <dbReference type="NCBI Taxonomy" id="1105367"/>
    <lineage>
        <taxon>Bacteria</taxon>
        <taxon>Pseudomonadati</taxon>
        <taxon>Pseudomonadota</taxon>
        <taxon>Alphaproteobacteria</taxon>
        <taxon>Rhodobacterales</taxon>
        <taxon>Rhodobacter group</taxon>
        <taxon>Paenirhodobacter</taxon>
    </lineage>
</organism>
<gene>
    <name evidence="6" type="ORF">CG50_02720</name>
</gene>
<protein>
    <recommendedName>
        <fullName evidence="5">Calcineurin-like phosphoesterase domain-containing protein</fullName>
    </recommendedName>
</protein>
<dbReference type="GO" id="GO:0046872">
    <property type="term" value="F:metal ion binding"/>
    <property type="evidence" value="ECO:0007669"/>
    <property type="project" value="UniProtKB-KW"/>
</dbReference>
<dbReference type="SUPFAM" id="SSF56300">
    <property type="entry name" value="Metallo-dependent phosphatases"/>
    <property type="match status" value="1"/>
</dbReference>
<dbReference type="EMBL" id="JFZB01000018">
    <property type="protein sequence ID" value="KFI25906.1"/>
    <property type="molecule type" value="Genomic_DNA"/>
</dbReference>